<evidence type="ECO:0000313" key="3">
    <source>
        <dbReference type="Proteomes" id="UP000256970"/>
    </source>
</evidence>
<dbReference type="EMBL" id="FNXT01001126">
    <property type="protein sequence ID" value="SZX72332.1"/>
    <property type="molecule type" value="Genomic_DNA"/>
</dbReference>
<keyword evidence="3" id="KW-1185">Reference proteome</keyword>
<evidence type="ECO:0000313" key="2">
    <source>
        <dbReference type="EMBL" id="SZX72332.1"/>
    </source>
</evidence>
<proteinExistence type="predicted"/>
<protein>
    <submittedName>
        <fullName evidence="2">Uncharacterized protein</fullName>
    </submittedName>
</protein>
<dbReference type="Proteomes" id="UP000256970">
    <property type="component" value="Unassembled WGS sequence"/>
</dbReference>
<reference evidence="2 3" key="1">
    <citation type="submission" date="2016-10" db="EMBL/GenBank/DDBJ databases">
        <authorList>
            <person name="Cai Z."/>
        </authorList>
    </citation>
    <scope>NUCLEOTIDE SEQUENCE [LARGE SCALE GENOMIC DNA]</scope>
</reference>
<sequence>MNHWAVYDVGELLTGCLRRLQRRQGQQHHASQQRDTLQRELRELFGGARRRYLTQVLQLQAAAAAAAAGQLQMPGASVYEGMTLRTLEGLVSEWAAAAGDGNVGSDVRLQLAAAYLVVAHKWLVKQQAAAAAAAAAGGRSAPGPAGFVSDDDSSGDESSEDDEDGGWQDWFKEEEETEGQLQQQYGWSKGKEVSRLVRLCFQWVVHRELAELADELGG</sequence>
<gene>
    <name evidence="2" type="ORF">BQ4739_LOCUS12516</name>
</gene>
<feature type="compositionally biased region" description="Acidic residues" evidence="1">
    <location>
        <begin position="149"/>
        <end position="178"/>
    </location>
</feature>
<accession>A0A383W5B3</accession>
<evidence type="ECO:0000256" key="1">
    <source>
        <dbReference type="SAM" id="MobiDB-lite"/>
    </source>
</evidence>
<feature type="region of interest" description="Disordered" evidence="1">
    <location>
        <begin position="139"/>
        <end position="187"/>
    </location>
</feature>
<dbReference type="AlphaFoldDB" id="A0A383W5B3"/>
<organism evidence="2 3">
    <name type="scientific">Tetradesmus obliquus</name>
    <name type="common">Green alga</name>
    <name type="synonym">Acutodesmus obliquus</name>
    <dbReference type="NCBI Taxonomy" id="3088"/>
    <lineage>
        <taxon>Eukaryota</taxon>
        <taxon>Viridiplantae</taxon>
        <taxon>Chlorophyta</taxon>
        <taxon>core chlorophytes</taxon>
        <taxon>Chlorophyceae</taxon>
        <taxon>CS clade</taxon>
        <taxon>Sphaeropleales</taxon>
        <taxon>Scenedesmaceae</taxon>
        <taxon>Tetradesmus</taxon>
    </lineage>
</organism>
<name>A0A383W5B3_TETOB</name>